<accession>A0A3S5F7Q3</accession>
<evidence type="ECO:0000259" key="2">
    <source>
        <dbReference type="Pfam" id="PF04556"/>
    </source>
</evidence>
<dbReference type="GO" id="GO:0009036">
    <property type="term" value="F:type II site-specific deoxyribonuclease activity"/>
    <property type="evidence" value="ECO:0007669"/>
    <property type="project" value="UniProtKB-UniRule"/>
</dbReference>
<gene>
    <name evidence="3" type="primary">dpnB</name>
    <name evidence="3" type="ORF">NCTC10918_02261</name>
</gene>
<protein>
    <recommendedName>
        <fullName evidence="1">Type-2 restriction enzyme</fullName>
        <ecNumber evidence="1">3.1.21.4</ecNumber>
    </recommendedName>
</protein>
<comment type="function">
    <text evidence="1">A P subtype restriction enzyme that recognizes the double-stranded unmethylated sequence 5'-GATC-3'.</text>
</comment>
<dbReference type="Proteomes" id="UP000270988">
    <property type="component" value="Chromosome"/>
</dbReference>
<dbReference type="EC" id="3.1.21.4" evidence="1"/>
<dbReference type="Pfam" id="PF04556">
    <property type="entry name" value="DpnII"/>
    <property type="match status" value="1"/>
</dbReference>
<dbReference type="AlphaFoldDB" id="A0A3S5F7Q3"/>
<dbReference type="PIRSF" id="PIRSF016080">
    <property type="entry name" value="Restrict_endonuc_II_DpmII"/>
    <property type="match status" value="1"/>
</dbReference>
<evidence type="ECO:0000313" key="4">
    <source>
        <dbReference type="Proteomes" id="UP000270988"/>
    </source>
</evidence>
<feature type="domain" description="Restriction endonuclease type II DpnII-like" evidence="2">
    <location>
        <begin position="15"/>
        <end position="297"/>
    </location>
</feature>
<keyword evidence="1" id="KW-0540">Nuclease</keyword>
<evidence type="ECO:0000256" key="1">
    <source>
        <dbReference type="PIRNR" id="PIRNR016080"/>
    </source>
</evidence>
<dbReference type="GO" id="GO:0003677">
    <property type="term" value="F:DNA binding"/>
    <property type="evidence" value="ECO:0007669"/>
    <property type="project" value="UniProtKB-UniRule"/>
</dbReference>
<sequence>MKYDEYMGSAPEEKLKYFLSTLSITNRTPAYYVNWEKVELRVKKHKLALNTLNYLIGLDDIYEEAIHLFTQQPALLEAVPVLLASRDVHLNVMKVDSDESISFYNLDFKNVDTTNIQNYVEFMQKSGLLCFLKHGANRSLVDYAYGVEVGLDSNGRKNRSGKVMEELLKGQLRAVADFYGYQTMTQATAHRMQHEWQIEVPVDKSERKFDGALFDSNRRRLFLFETNYYGGGGSKLKSVAGEFKSLYNHITQKSKGIEFVWVTDGQGWNTAAKPLSEAFAVIPNIFNIYHLEHGYLRELTR</sequence>
<keyword evidence="1" id="KW-0255">Endonuclease</keyword>
<comment type="similarity">
    <text evidence="1">Belongs to the DpnII type II restriction endonuclease family.</text>
</comment>
<comment type="catalytic activity">
    <reaction evidence="1">
        <text>Endonucleolytic cleavage of DNA to give specific double-stranded fragments with terminal 5'-phosphates.</text>
        <dbReference type="EC" id="3.1.21.4"/>
    </reaction>
</comment>
<name>A0A3S5F7Q3_9MICC</name>
<dbReference type="InterPro" id="IPR007637">
    <property type="entry name" value="Restrct_endonuc_II_DpnII-like"/>
</dbReference>
<keyword evidence="1 3" id="KW-0378">Hydrolase</keyword>
<evidence type="ECO:0000313" key="3">
    <source>
        <dbReference type="EMBL" id="VEJ30969.1"/>
    </source>
</evidence>
<keyword evidence="1" id="KW-0680">Restriction system</keyword>
<organism evidence="3 4">
    <name type="scientific">Rothia dentocariosa</name>
    <dbReference type="NCBI Taxonomy" id="2047"/>
    <lineage>
        <taxon>Bacteria</taxon>
        <taxon>Bacillati</taxon>
        <taxon>Actinomycetota</taxon>
        <taxon>Actinomycetes</taxon>
        <taxon>Micrococcales</taxon>
        <taxon>Micrococcaceae</taxon>
        <taxon>Rothia</taxon>
    </lineage>
</organism>
<dbReference type="GO" id="GO:0009307">
    <property type="term" value="P:DNA restriction-modification system"/>
    <property type="evidence" value="ECO:0007669"/>
    <property type="project" value="UniProtKB-UniRule"/>
</dbReference>
<dbReference type="REBASE" id="289525">
    <property type="entry name" value="Rde10918ORF2262P"/>
</dbReference>
<dbReference type="EMBL" id="LR134521">
    <property type="protein sequence ID" value="VEJ30969.1"/>
    <property type="molecule type" value="Genomic_DNA"/>
</dbReference>
<reference evidence="3 4" key="1">
    <citation type="submission" date="2018-12" db="EMBL/GenBank/DDBJ databases">
        <authorList>
            <consortium name="Pathogen Informatics"/>
        </authorList>
    </citation>
    <scope>NUCLEOTIDE SEQUENCE [LARGE SCALE GENOMIC DNA]</scope>
    <source>
        <strain evidence="3 4">NCTC10918</strain>
    </source>
</reference>
<dbReference type="InterPro" id="IPR021191">
    <property type="entry name" value="Restrct_endonuc_II_DpnII"/>
</dbReference>
<proteinExistence type="inferred from homology"/>